<gene>
    <name evidence="1" type="ORF">X777_02619</name>
</gene>
<accession>A0A026WN37</accession>
<evidence type="ECO:0000313" key="2">
    <source>
        <dbReference type="Proteomes" id="UP000053097"/>
    </source>
</evidence>
<name>A0A026WN37_OOCBI</name>
<evidence type="ECO:0000313" key="1">
    <source>
        <dbReference type="EMBL" id="EZA57368.1"/>
    </source>
</evidence>
<protein>
    <submittedName>
        <fullName evidence="1">Uncharacterized protein</fullName>
    </submittedName>
</protein>
<reference evidence="1 2" key="1">
    <citation type="journal article" date="2014" name="Curr. Biol.">
        <title>The genome of the clonal raider ant Cerapachys biroi.</title>
        <authorList>
            <person name="Oxley P.R."/>
            <person name="Ji L."/>
            <person name="Fetter-Pruneda I."/>
            <person name="McKenzie S.K."/>
            <person name="Li C."/>
            <person name="Hu H."/>
            <person name="Zhang G."/>
            <person name="Kronauer D.J."/>
        </authorList>
    </citation>
    <scope>NUCLEOTIDE SEQUENCE [LARGE SCALE GENOMIC DNA]</scope>
</reference>
<proteinExistence type="predicted"/>
<sequence length="122" mass="14122">MSISTPAWTSTSFFPPPPDSGIPYRYVPVLYLRRSHIWIGAHHIPPPPVPSIYLPHCIDTSPSHVYGRNIVHMYLYYISRNIEWTSYLLVVSERRRRAMGCSIACLECALDYRHTATFIPKF</sequence>
<dbReference type="EMBL" id="KK107151">
    <property type="protein sequence ID" value="EZA57368.1"/>
    <property type="molecule type" value="Genomic_DNA"/>
</dbReference>
<keyword evidence="2" id="KW-1185">Reference proteome</keyword>
<organism evidence="1 2">
    <name type="scientific">Ooceraea biroi</name>
    <name type="common">Clonal raider ant</name>
    <name type="synonym">Cerapachys biroi</name>
    <dbReference type="NCBI Taxonomy" id="2015173"/>
    <lineage>
        <taxon>Eukaryota</taxon>
        <taxon>Metazoa</taxon>
        <taxon>Ecdysozoa</taxon>
        <taxon>Arthropoda</taxon>
        <taxon>Hexapoda</taxon>
        <taxon>Insecta</taxon>
        <taxon>Pterygota</taxon>
        <taxon>Neoptera</taxon>
        <taxon>Endopterygota</taxon>
        <taxon>Hymenoptera</taxon>
        <taxon>Apocrita</taxon>
        <taxon>Aculeata</taxon>
        <taxon>Formicoidea</taxon>
        <taxon>Formicidae</taxon>
        <taxon>Dorylinae</taxon>
        <taxon>Ooceraea</taxon>
    </lineage>
</organism>
<dbReference type="AlphaFoldDB" id="A0A026WN37"/>
<dbReference type="Proteomes" id="UP000053097">
    <property type="component" value="Unassembled WGS sequence"/>
</dbReference>